<evidence type="ECO:0000256" key="1">
    <source>
        <dbReference type="SAM" id="MobiDB-lite"/>
    </source>
</evidence>
<feature type="region of interest" description="Disordered" evidence="1">
    <location>
        <begin position="1"/>
        <end position="109"/>
    </location>
</feature>
<protein>
    <submittedName>
        <fullName evidence="2">Uncharacterized protein</fullName>
    </submittedName>
</protein>
<dbReference type="Proteomes" id="UP001196413">
    <property type="component" value="Unassembled WGS sequence"/>
</dbReference>
<name>A0AAD5QU84_PARTN</name>
<proteinExistence type="predicted"/>
<feature type="compositionally biased region" description="Polar residues" evidence="1">
    <location>
        <begin position="14"/>
        <end position="28"/>
    </location>
</feature>
<comment type="caution">
    <text evidence="2">The sequence shown here is derived from an EMBL/GenBank/DDBJ whole genome shotgun (WGS) entry which is preliminary data.</text>
</comment>
<reference evidence="2" key="1">
    <citation type="submission" date="2021-06" db="EMBL/GenBank/DDBJ databases">
        <title>Parelaphostrongylus tenuis whole genome reference sequence.</title>
        <authorList>
            <person name="Garwood T.J."/>
            <person name="Larsen P.A."/>
            <person name="Fountain-Jones N.M."/>
            <person name="Garbe J.R."/>
            <person name="Macchietto M.G."/>
            <person name="Kania S.A."/>
            <person name="Gerhold R.W."/>
            <person name="Richards J.E."/>
            <person name="Wolf T.M."/>
        </authorList>
    </citation>
    <scope>NUCLEOTIDE SEQUENCE</scope>
    <source>
        <strain evidence="2">MNPRO001-30</strain>
        <tissue evidence="2">Meninges</tissue>
    </source>
</reference>
<dbReference type="EMBL" id="JAHQIW010004369">
    <property type="protein sequence ID" value="KAJ1362095.1"/>
    <property type="molecule type" value="Genomic_DNA"/>
</dbReference>
<feature type="compositionally biased region" description="Polar residues" evidence="1">
    <location>
        <begin position="67"/>
        <end position="77"/>
    </location>
</feature>
<evidence type="ECO:0000313" key="3">
    <source>
        <dbReference type="Proteomes" id="UP001196413"/>
    </source>
</evidence>
<evidence type="ECO:0000313" key="2">
    <source>
        <dbReference type="EMBL" id="KAJ1362095.1"/>
    </source>
</evidence>
<gene>
    <name evidence="2" type="ORF">KIN20_021514</name>
</gene>
<dbReference type="AlphaFoldDB" id="A0AAD5QU84"/>
<feature type="compositionally biased region" description="Polar residues" evidence="1">
    <location>
        <begin position="38"/>
        <end position="50"/>
    </location>
</feature>
<accession>A0AAD5QU84</accession>
<feature type="compositionally biased region" description="Basic residues" evidence="1">
    <location>
        <begin position="89"/>
        <end position="109"/>
    </location>
</feature>
<sequence>MLVSIRTPYKGDNKYQSAASELFGQTEQRMGENRGSEDISNNGLRGNNMGSDIEASQHLLLEERGFNGTQISETSNVPKEAKRSTPQHPKNRKKKGFGTRPKRQSPKKV</sequence>
<organism evidence="2 3">
    <name type="scientific">Parelaphostrongylus tenuis</name>
    <name type="common">Meningeal worm</name>
    <dbReference type="NCBI Taxonomy" id="148309"/>
    <lineage>
        <taxon>Eukaryota</taxon>
        <taxon>Metazoa</taxon>
        <taxon>Ecdysozoa</taxon>
        <taxon>Nematoda</taxon>
        <taxon>Chromadorea</taxon>
        <taxon>Rhabditida</taxon>
        <taxon>Rhabditina</taxon>
        <taxon>Rhabditomorpha</taxon>
        <taxon>Strongyloidea</taxon>
        <taxon>Metastrongylidae</taxon>
        <taxon>Parelaphostrongylus</taxon>
    </lineage>
</organism>
<keyword evidence="3" id="KW-1185">Reference proteome</keyword>